<dbReference type="Proteomes" id="UP001281410">
    <property type="component" value="Unassembled WGS sequence"/>
</dbReference>
<dbReference type="InterPro" id="IPR036397">
    <property type="entry name" value="RNaseH_sf"/>
</dbReference>
<dbReference type="InterPro" id="IPR012337">
    <property type="entry name" value="RNaseH-like_sf"/>
</dbReference>
<dbReference type="GO" id="GO:0003676">
    <property type="term" value="F:nucleic acid binding"/>
    <property type="evidence" value="ECO:0007669"/>
    <property type="project" value="InterPro"/>
</dbReference>
<dbReference type="CDD" id="cd06222">
    <property type="entry name" value="RNase_H_like"/>
    <property type="match status" value="1"/>
</dbReference>
<evidence type="ECO:0000313" key="1">
    <source>
        <dbReference type="EMBL" id="KAK3197990.1"/>
    </source>
</evidence>
<comment type="caution">
    <text evidence="1">The sequence shown here is derived from an EMBL/GenBank/DDBJ whole genome shotgun (WGS) entry which is preliminary data.</text>
</comment>
<dbReference type="AlphaFoldDB" id="A0AAE0A042"/>
<dbReference type="InterPro" id="IPR044730">
    <property type="entry name" value="RNase_H-like_dom_plant"/>
</dbReference>
<dbReference type="PANTHER" id="PTHR47723:SF22">
    <property type="entry name" value="RNASE H TYPE-1 DOMAIN-CONTAINING PROTEIN"/>
    <property type="match status" value="1"/>
</dbReference>
<sequence>MVRFYVVWWFNHHGRGSLDSVTSVLLNVNDHCIEVRRPKVKNNEVWVPPLGAAMKFSVDGSSMGNPGRASIGGVLRDYFGKVLGMFSLQVGVMDAISAEILAIHKA</sequence>
<reference evidence="1" key="1">
    <citation type="journal article" date="2023" name="Plant J.">
        <title>Genome sequences and population genomics provide insights into the demographic history, inbreeding, and mutation load of two 'living fossil' tree species of Dipteronia.</title>
        <authorList>
            <person name="Feng Y."/>
            <person name="Comes H.P."/>
            <person name="Chen J."/>
            <person name="Zhu S."/>
            <person name="Lu R."/>
            <person name="Zhang X."/>
            <person name="Li P."/>
            <person name="Qiu J."/>
            <person name="Olsen K.M."/>
            <person name="Qiu Y."/>
        </authorList>
    </citation>
    <scope>NUCLEOTIDE SEQUENCE</scope>
    <source>
        <strain evidence="1">NBL</strain>
    </source>
</reference>
<proteinExistence type="predicted"/>
<protein>
    <recommendedName>
        <fullName evidence="3">RNase H type-1 domain-containing protein</fullName>
    </recommendedName>
</protein>
<dbReference type="PANTHER" id="PTHR47723">
    <property type="entry name" value="OS05G0353850 PROTEIN"/>
    <property type="match status" value="1"/>
</dbReference>
<organism evidence="1 2">
    <name type="scientific">Dipteronia sinensis</name>
    <dbReference type="NCBI Taxonomy" id="43782"/>
    <lineage>
        <taxon>Eukaryota</taxon>
        <taxon>Viridiplantae</taxon>
        <taxon>Streptophyta</taxon>
        <taxon>Embryophyta</taxon>
        <taxon>Tracheophyta</taxon>
        <taxon>Spermatophyta</taxon>
        <taxon>Magnoliopsida</taxon>
        <taxon>eudicotyledons</taxon>
        <taxon>Gunneridae</taxon>
        <taxon>Pentapetalae</taxon>
        <taxon>rosids</taxon>
        <taxon>malvids</taxon>
        <taxon>Sapindales</taxon>
        <taxon>Sapindaceae</taxon>
        <taxon>Hippocastanoideae</taxon>
        <taxon>Acereae</taxon>
        <taxon>Dipteronia</taxon>
    </lineage>
</organism>
<evidence type="ECO:0000313" key="2">
    <source>
        <dbReference type="Proteomes" id="UP001281410"/>
    </source>
</evidence>
<dbReference type="SUPFAM" id="SSF53098">
    <property type="entry name" value="Ribonuclease H-like"/>
    <property type="match status" value="1"/>
</dbReference>
<dbReference type="InterPro" id="IPR053151">
    <property type="entry name" value="RNase_H-like"/>
</dbReference>
<dbReference type="EMBL" id="JANJYJ010000007">
    <property type="protein sequence ID" value="KAK3197990.1"/>
    <property type="molecule type" value="Genomic_DNA"/>
</dbReference>
<accession>A0AAE0A042</accession>
<keyword evidence="2" id="KW-1185">Reference proteome</keyword>
<dbReference type="Gene3D" id="3.30.420.10">
    <property type="entry name" value="Ribonuclease H-like superfamily/Ribonuclease H"/>
    <property type="match status" value="1"/>
</dbReference>
<name>A0AAE0A042_9ROSI</name>
<gene>
    <name evidence="1" type="ORF">Dsin_021405</name>
</gene>
<evidence type="ECO:0008006" key="3">
    <source>
        <dbReference type="Google" id="ProtNLM"/>
    </source>
</evidence>